<proteinExistence type="predicted"/>
<accession>A0ABS5G1T1</accession>
<dbReference type="EMBL" id="JAFCLK010000004">
    <property type="protein sequence ID" value="MBR1135262.1"/>
    <property type="molecule type" value="Genomic_DNA"/>
</dbReference>
<evidence type="ECO:0000313" key="1">
    <source>
        <dbReference type="EMBL" id="MBR1135262.1"/>
    </source>
</evidence>
<protein>
    <submittedName>
        <fullName evidence="1">Uncharacterized protein</fullName>
    </submittedName>
</protein>
<dbReference type="RefSeq" id="WP_172238802.1">
    <property type="nucleotide sequence ID" value="NZ_JABFDP010000020.1"/>
</dbReference>
<dbReference type="Proteomes" id="UP001314635">
    <property type="component" value="Unassembled WGS sequence"/>
</dbReference>
<keyword evidence="2" id="KW-1185">Reference proteome</keyword>
<comment type="caution">
    <text evidence="1">The sequence shown here is derived from an EMBL/GenBank/DDBJ whole genome shotgun (WGS) entry which is preliminary data.</text>
</comment>
<organism evidence="1 2">
    <name type="scientific">Bradyrhizobium denitrificans</name>
    <dbReference type="NCBI Taxonomy" id="2734912"/>
    <lineage>
        <taxon>Bacteria</taxon>
        <taxon>Pseudomonadati</taxon>
        <taxon>Pseudomonadota</taxon>
        <taxon>Alphaproteobacteria</taxon>
        <taxon>Hyphomicrobiales</taxon>
        <taxon>Nitrobacteraceae</taxon>
        <taxon>Bradyrhizobium</taxon>
    </lineage>
</organism>
<name>A0ABS5G1T1_9BRAD</name>
<gene>
    <name evidence="1" type="ORF">JQ619_05765</name>
</gene>
<sequence>MRTQFGAKFAAVRSVAGKQFNFKSGVLALASAAAFALGGCMPVTVPLAGADPADPNVKVAGVGYRSTVAPYTRLRPVAPAGWREQNQSVAPTPKPSN</sequence>
<evidence type="ECO:0000313" key="2">
    <source>
        <dbReference type="Proteomes" id="UP001314635"/>
    </source>
</evidence>
<reference evidence="2" key="1">
    <citation type="journal article" date="2021" name="ISME J.">
        <title>Evolutionary origin and ecological implication of a unique nif island in free-living Bradyrhizobium lineages.</title>
        <authorList>
            <person name="Tao J."/>
        </authorList>
    </citation>
    <scope>NUCLEOTIDE SEQUENCE [LARGE SCALE GENOMIC DNA]</scope>
    <source>
        <strain evidence="2">SZCCT0094</strain>
    </source>
</reference>